<proteinExistence type="predicted"/>
<dbReference type="EMBL" id="QNGE01000800">
    <property type="protein sequence ID" value="KAA3679240.1"/>
    <property type="molecule type" value="Genomic_DNA"/>
</dbReference>
<feature type="region of interest" description="Disordered" evidence="2">
    <location>
        <begin position="529"/>
        <end position="566"/>
    </location>
</feature>
<feature type="non-terminal residue" evidence="3">
    <location>
        <position position="1"/>
    </location>
</feature>
<name>A0A5J4NVL6_9TREM</name>
<dbReference type="PANTHER" id="PTHR14304:SF11">
    <property type="entry name" value="SAP DOMAIN-CONTAINING PROTEIN"/>
    <property type="match status" value="1"/>
</dbReference>
<feature type="coiled-coil region" evidence="1">
    <location>
        <begin position="296"/>
        <end position="354"/>
    </location>
</feature>
<protein>
    <submittedName>
        <fullName evidence="3">Uncharacterized protein</fullName>
    </submittedName>
</protein>
<feature type="compositionally biased region" description="Basic and acidic residues" evidence="2">
    <location>
        <begin position="1"/>
        <end position="22"/>
    </location>
</feature>
<comment type="caution">
    <text evidence="3">The sequence shown here is derived from an EMBL/GenBank/DDBJ whole genome shotgun (WGS) entry which is preliminary data.</text>
</comment>
<feature type="region of interest" description="Disordered" evidence="2">
    <location>
        <begin position="402"/>
        <end position="476"/>
    </location>
</feature>
<dbReference type="InterPro" id="IPR025224">
    <property type="entry name" value="CCAR1/CCAR2"/>
</dbReference>
<feature type="region of interest" description="Disordered" evidence="2">
    <location>
        <begin position="117"/>
        <end position="144"/>
    </location>
</feature>
<dbReference type="PANTHER" id="PTHR14304">
    <property type="entry name" value="CELL DIVISION CYCLE AND APOPTOSIS REGULATOR PROTEIN"/>
    <property type="match status" value="1"/>
</dbReference>
<feature type="compositionally biased region" description="Basic and acidic residues" evidence="2">
    <location>
        <begin position="402"/>
        <end position="451"/>
    </location>
</feature>
<reference evidence="3 4" key="1">
    <citation type="journal article" date="2019" name="Gigascience">
        <title>Whole-genome sequence of the oriental lung fluke Paragonimus westermani.</title>
        <authorList>
            <person name="Oey H."/>
            <person name="Zakrzewski M."/>
            <person name="Narain K."/>
            <person name="Devi K.R."/>
            <person name="Agatsuma T."/>
            <person name="Nawaratna S."/>
            <person name="Gobert G.N."/>
            <person name="Jones M.K."/>
            <person name="Ragan M.A."/>
            <person name="McManus D.P."/>
            <person name="Krause L."/>
        </authorList>
    </citation>
    <scope>NUCLEOTIDE SEQUENCE [LARGE SCALE GENOMIC DNA]</scope>
    <source>
        <strain evidence="3 4">IND2009</strain>
    </source>
</reference>
<keyword evidence="1" id="KW-0175">Coiled coil</keyword>
<feature type="region of interest" description="Disordered" evidence="2">
    <location>
        <begin position="1"/>
        <end position="35"/>
    </location>
</feature>
<sequence>KKKEKERQEALEKEAQEKRKEIPAPALETGGNKKPESIKITLRNYPSIIVQQRPGGSCTLQAVSLDAILDSRSDWMDARSYELLICVHSLLDMVRRDSIFTLFRALVSASDRGVQAKARSKSELPADPKTDRADHRDRVPVDKNVSKEPTLRTVDVPLLCACTFLDGCCKGYFHSEEVEDIITTLGLPVSRYQLRSLTTKVSDGQRIYYRTLTDAVVSPTSLKSAAIYSEIDDDEYLLELVRGGDAILDEQKDIAYPAGSVLVLRGTGLQTEDPLSESAPTSELSAPTPEIFAQHLGRLETERNRMKKQLLTKSEEIDRLRKLTDQIPTLNDKLASATASVEDYRRKLRTERDRMHSVYRVLDLQTTNLDSTRVALRQAASRLRGRDEESVVVKKACTEKISEPKQKAEQKEKTEPEQKAEPEKKTEAGRESELRPTPEREQKCETEKSAEPEQLSDMEQEVPESQYVAESQQTAEDVEQFNVLQVIQIEEDKEDESMQSAEPNTSVTEDALKESMMDVSVSVVPLKSPSMVNGVDAEGEINEDSLPSMDKTDPAEPIESVTSVEN</sequence>
<dbReference type="Proteomes" id="UP000324629">
    <property type="component" value="Unassembled WGS sequence"/>
</dbReference>
<evidence type="ECO:0000313" key="3">
    <source>
        <dbReference type="EMBL" id="KAA3679240.1"/>
    </source>
</evidence>
<evidence type="ECO:0000256" key="1">
    <source>
        <dbReference type="SAM" id="Coils"/>
    </source>
</evidence>
<feature type="compositionally biased region" description="Basic and acidic residues" evidence="2">
    <location>
        <begin position="120"/>
        <end position="144"/>
    </location>
</feature>
<dbReference type="GO" id="GO:0005634">
    <property type="term" value="C:nucleus"/>
    <property type="evidence" value="ECO:0007669"/>
    <property type="project" value="TreeGrafter"/>
</dbReference>
<dbReference type="AlphaFoldDB" id="A0A5J4NVL6"/>
<evidence type="ECO:0000256" key="2">
    <source>
        <dbReference type="SAM" id="MobiDB-lite"/>
    </source>
</evidence>
<keyword evidence="4" id="KW-1185">Reference proteome</keyword>
<gene>
    <name evidence="3" type="ORF">DEA37_0007606</name>
</gene>
<evidence type="ECO:0000313" key="4">
    <source>
        <dbReference type="Proteomes" id="UP000324629"/>
    </source>
</evidence>
<dbReference type="GO" id="GO:0006355">
    <property type="term" value="P:regulation of DNA-templated transcription"/>
    <property type="evidence" value="ECO:0007669"/>
    <property type="project" value="InterPro"/>
</dbReference>
<organism evidence="3 4">
    <name type="scientific">Paragonimus westermani</name>
    <dbReference type="NCBI Taxonomy" id="34504"/>
    <lineage>
        <taxon>Eukaryota</taxon>
        <taxon>Metazoa</taxon>
        <taxon>Spiralia</taxon>
        <taxon>Lophotrochozoa</taxon>
        <taxon>Platyhelminthes</taxon>
        <taxon>Trematoda</taxon>
        <taxon>Digenea</taxon>
        <taxon>Plagiorchiida</taxon>
        <taxon>Troglotremata</taxon>
        <taxon>Troglotrematidae</taxon>
        <taxon>Paragonimus</taxon>
    </lineage>
</organism>
<accession>A0A5J4NVL6</accession>